<comment type="caution">
    <text evidence="1">The sequence shown here is derived from an EMBL/GenBank/DDBJ whole genome shotgun (WGS) entry which is preliminary data.</text>
</comment>
<dbReference type="AlphaFoldDB" id="A0AAV3XNT2"/>
<evidence type="ECO:0000313" key="1">
    <source>
        <dbReference type="EMBL" id="GET42329.1"/>
    </source>
</evidence>
<dbReference type="Proteomes" id="UP001050975">
    <property type="component" value="Unassembled WGS sequence"/>
</dbReference>
<protein>
    <recommendedName>
        <fullName evidence="3">Response receiver domain-containing protein</fullName>
    </recommendedName>
</protein>
<sequence>MVTSRTKALKQQLLPQLIPIETPGEIGFRVLVLDDQMFANELYPSLLILKDEGWGKYKRTISINPEVNLECIYNSELDLEVMICRSLEYAKNYMIDMHFDICLVDIDFKRDPEYPHGNHPRLGGLLFAIALVNKTKTCTSIFTALGEELREYPDYSYLRQLAEKQVLGNLYFEEIEQDQKQLEAILKKAFYNYLFPEKVHADSWCKKVLPILKPTASSASACAQHLFSGDEPGFLELQEPRDGMSNRISHELIRTLVPKDYRKEVAGLLLKTACGHAMVRYLFCRLAHGINTEKALRGDLEPKKQKQFDRCFEDACQHFNIADTHRFRKKIIEGGKKYYRVNLSEIFSDSATPSSEKNIFLYGLWENPDAAWKNLKTEIASLVVQKGTDAPIQIESWEIDQQGEPVNGDGWGRVIKIWANRKGDDYRDQPNQGGTIEQIKLLRKVAAKLEVVGEEGTFNLSEGRWIKEDKSDSNLVCLRITAIHIPETEN</sequence>
<gene>
    <name evidence="1" type="ORF">MiSe_71450</name>
</gene>
<name>A0AAV3XNT2_9CYAN</name>
<dbReference type="RefSeq" id="WP_226589673.1">
    <property type="nucleotide sequence ID" value="NZ_BLAY01000159.1"/>
</dbReference>
<evidence type="ECO:0000313" key="2">
    <source>
        <dbReference type="Proteomes" id="UP001050975"/>
    </source>
</evidence>
<evidence type="ECO:0008006" key="3">
    <source>
        <dbReference type="Google" id="ProtNLM"/>
    </source>
</evidence>
<proteinExistence type="predicted"/>
<accession>A0AAV3XNT2</accession>
<reference evidence="1" key="1">
    <citation type="submission" date="2019-10" db="EMBL/GenBank/DDBJ databases">
        <title>Draft genome sequece of Microseira wollei NIES-4236.</title>
        <authorList>
            <person name="Yamaguchi H."/>
            <person name="Suzuki S."/>
            <person name="Kawachi M."/>
        </authorList>
    </citation>
    <scope>NUCLEOTIDE SEQUENCE</scope>
    <source>
        <strain evidence="1">NIES-4236</strain>
    </source>
</reference>
<dbReference type="EMBL" id="BLAY01000159">
    <property type="protein sequence ID" value="GET42329.1"/>
    <property type="molecule type" value="Genomic_DNA"/>
</dbReference>
<keyword evidence="2" id="KW-1185">Reference proteome</keyword>
<organism evidence="1 2">
    <name type="scientific">Microseira wollei NIES-4236</name>
    <dbReference type="NCBI Taxonomy" id="2530354"/>
    <lineage>
        <taxon>Bacteria</taxon>
        <taxon>Bacillati</taxon>
        <taxon>Cyanobacteriota</taxon>
        <taxon>Cyanophyceae</taxon>
        <taxon>Oscillatoriophycideae</taxon>
        <taxon>Aerosakkonematales</taxon>
        <taxon>Aerosakkonemataceae</taxon>
        <taxon>Microseira</taxon>
    </lineage>
</organism>